<dbReference type="CDD" id="cd14014">
    <property type="entry name" value="STKc_PknB_like"/>
    <property type="match status" value="1"/>
</dbReference>
<dbReference type="PROSITE" id="PS00108">
    <property type="entry name" value="PROTEIN_KINASE_ST"/>
    <property type="match status" value="1"/>
</dbReference>
<dbReference type="CDD" id="cd00038">
    <property type="entry name" value="CAP_ED"/>
    <property type="match status" value="1"/>
</dbReference>
<feature type="binding site" evidence="7">
    <location>
        <position position="54"/>
    </location>
    <ligand>
        <name>ATP</name>
        <dbReference type="ChEBI" id="CHEBI:30616"/>
    </ligand>
</feature>
<dbReference type="PANTHER" id="PTHR43289">
    <property type="entry name" value="MITOGEN-ACTIVATED PROTEIN KINASE KINASE KINASE 20-RELATED"/>
    <property type="match status" value="1"/>
</dbReference>
<evidence type="ECO:0000256" key="7">
    <source>
        <dbReference type="PROSITE-ProRule" id="PRU10141"/>
    </source>
</evidence>
<dbReference type="EMBL" id="FR695877">
    <property type="protein sequence ID" value="CBX30984.1"/>
    <property type="molecule type" value="Genomic_DNA"/>
</dbReference>
<evidence type="ECO:0000256" key="6">
    <source>
        <dbReference type="ARBA" id="ARBA00022992"/>
    </source>
</evidence>
<keyword evidence="4" id="KW-0418">Kinase</keyword>
<dbReference type="InterPro" id="IPR008271">
    <property type="entry name" value="Ser/Thr_kinase_AS"/>
</dbReference>
<dbReference type="Pfam" id="PF00027">
    <property type="entry name" value="cNMP_binding"/>
    <property type="match status" value="1"/>
</dbReference>
<dbReference type="Gene3D" id="1.10.510.10">
    <property type="entry name" value="Transferase(Phosphotransferase) domain 1"/>
    <property type="match status" value="1"/>
</dbReference>
<dbReference type="Gene3D" id="3.30.200.20">
    <property type="entry name" value="Phosphorylase Kinase, domain 1"/>
    <property type="match status" value="1"/>
</dbReference>
<dbReference type="Gene3D" id="2.60.120.10">
    <property type="entry name" value="Jelly Rolls"/>
    <property type="match status" value="1"/>
</dbReference>
<evidence type="ECO:0000256" key="2">
    <source>
        <dbReference type="ARBA" id="ARBA00022679"/>
    </source>
</evidence>
<dbReference type="InterPro" id="IPR018490">
    <property type="entry name" value="cNMP-bd_dom_sf"/>
</dbReference>
<feature type="domain" description="Protein kinase" evidence="8">
    <location>
        <begin position="25"/>
        <end position="276"/>
    </location>
</feature>
<name>E1YLK1_9BACT</name>
<accession>E1YLK1</accession>
<protein>
    <submittedName>
        <fullName evidence="10">Uncharacterized protein</fullName>
    </submittedName>
</protein>
<dbReference type="GO" id="GO:0004674">
    <property type="term" value="F:protein serine/threonine kinase activity"/>
    <property type="evidence" value="ECO:0007669"/>
    <property type="project" value="TreeGrafter"/>
</dbReference>
<proteinExistence type="predicted"/>
<dbReference type="Pfam" id="PF00069">
    <property type="entry name" value="Pkinase"/>
    <property type="match status" value="1"/>
</dbReference>
<dbReference type="PANTHER" id="PTHR43289:SF6">
    <property type="entry name" value="SERINE_THREONINE-PROTEIN KINASE NEKL-3"/>
    <property type="match status" value="1"/>
</dbReference>
<dbReference type="SMART" id="SM00220">
    <property type="entry name" value="S_TKc"/>
    <property type="match status" value="1"/>
</dbReference>
<dbReference type="InterPro" id="IPR000719">
    <property type="entry name" value="Prot_kinase_dom"/>
</dbReference>
<dbReference type="PROSITE" id="PS50011">
    <property type="entry name" value="PROTEIN_KINASE_DOM"/>
    <property type="match status" value="1"/>
</dbReference>
<dbReference type="GO" id="GO:0005524">
    <property type="term" value="F:ATP binding"/>
    <property type="evidence" value="ECO:0007669"/>
    <property type="project" value="UniProtKB-UniRule"/>
</dbReference>
<dbReference type="InterPro" id="IPR000595">
    <property type="entry name" value="cNMP-bd_dom"/>
</dbReference>
<dbReference type="InterPro" id="IPR017441">
    <property type="entry name" value="Protein_kinase_ATP_BS"/>
</dbReference>
<organism evidence="10">
    <name type="scientific">uncultured Desulfobacterium sp</name>
    <dbReference type="NCBI Taxonomy" id="201089"/>
    <lineage>
        <taxon>Bacteria</taxon>
        <taxon>Pseudomonadati</taxon>
        <taxon>Thermodesulfobacteriota</taxon>
        <taxon>Desulfobacteria</taxon>
        <taxon>Desulfobacterales</taxon>
        <taxon>Desulfobacteriaceae</taxon>
        <taxon>Desulfobacterium</taxon>
        <taxon>environmental samples</taxon>
    </lineage>
</organism>
<keyword evidence="5 7" id="KW-0067">ATP-binding</keyword>
<evidence type="ECO:0000259" key="8">
    <source>
        <dbReference type="PROSITE" id="PS50011"/>
    </source>
</evidence>
<keyword evidence="6" id="KW-0142">cGMP-binding</keyword>
<reference evidence="10" key="1">
    <citation type="journal article" date="2011" name="Environ. Microbiol.">
        <title>Genomic insights into the metabolic potential of the polycyclic aromatic hydrocarbon degrading sulfate-reducing Deltaproteobacterium N47.</title>
        <authorList>
            <person name="Bergmann F."/>
            <person name="Selesi D."/>
            <person name="Weinmaier T."/>
            <person name="Tischler P."/>
            <person name="Rattei T."/>
            <person name="Meckenstock R.U."/>
        </authorList>
    </citation>
    <scope>NUCLEOTIDE SEQUENCE</scope>
</reference>
<dbReference type="GO" id="GO:0030553">
    <property type="term" value="F:cGMP binding"/>
    <property type="evidence" value="ECO:0007669"/>
    <property type="project" value="UniProtKB-KW"/>
</dbReference>
<evidence type="ECO:0000256" key="1">
    <source>
        <dbReference type="ARBA" id="ARBA00022535"/>
    </source>
</evidence>
<evidence type="ECO:0000256" key="3">
    <source>
        <dbReference type="ARBA" id="ARBA00022741"/>
    </source>
</evidence>
<dbReference type="SUPFAM" id="SSF56112">
    <property type="entry name" value="Protein kinase-like (PK-like)"/>
    <property type="match status" value="1"/>
</dbReference>
<keyword evidence="3 7" id="KW-0547">Nucleotide-binding</keyword>
<dbReference type="SMART" id="SM00100">
    <property type="entry name" value="cNMP"/>
    <property type="match status" value="1"/>
</dbReference>
<sequence>MQEDTIDDKTNPGNGLDNIDTVGRYKIIRKLGQGGSGVVYMGIDPYIKRIVAIKLSRLNTDRERSHFFVEAQSAGRLSHPNIVSIYDAGIYKDYCYMAIEYIKGDTLYKYCKKENLLPVNTALKIIINVCNALDYAHKQKVIHRDIKPTNIMIDSVLFPKITDFSIAYISEATLDMGLMGTPRYMSPEQLKDSKVSVVSDIFSLGCVLYEMLAGVKAFPGDNHFSIMYKINNENPESILKIRPGIPKILDKIIQKSLAKNPDDRYQSCMELAYDLRVAQRGLTGTPGNERVNDIIRFMNHLPFFKSFTTNHMKELLSVSKITKVRKGKIIVSEGKIDDTFYIIMSGKVAILKDNKTISTVGQGECFGEMAYISGRARTATVVAETDCILLVINATLLDNSSDSIQLLFFKNFAITLVNRFTGEP</sequence>
<dbReference type="PROSITE" id="PS00107">
    <property type="entry name" value="PROTEIN_KINASE_ATP"/>
    <property type="match status" value="1"/>
</dbReference>
<evidence type="ECO:0000259" key="9">
    <source>
        <dbReference type="PROSITE" id="PS50042"/>
    </source>
</evidence>
<dbReference type="AlphaFoldDB" id="E1YLK1"/>
<gene>
    <name evidence="10" type="ORF">N47_E44960</name>
</gene>
<keyword evidence="1" id="KW-0140">cGMP</keyword>
<keyword evidence="2" id="KW-0808">Transferase</keyword>
<evidence type="ECO:0000313" key="10">
    <source>
        <dbReference type="EMBL" id="CBX30984.1"/>
    </source>
</evidence>
<dbReference type="InterPro" id="IPR014710">
    <property type="entry name" value="RmlC-like_jellyroll"/>
</dbReference>
<evidence type="ECO:0000256" key="4">
    <source>
        <dbReference type="ARBA" id="ARBA00022777"/>
    </source>
</evidence>
<dbReference type="SUPFAM" id="SSF51206">
    <property type="entry name" value="cAMP-binding domain-like"/>
    <property type="match status" value="1"/>
</dbReference>
<dbReference type="PROSITE" id="PS50042">
    <property type="entry name" value="CNMP_BINDING_3"/>
    <property type="match status" value="1"/>
</dbReference>
<evidence type="ECO:0000256" key="5">
    <source>
        <dbReference type="ARBA" id="ARBA00022840"/>
    </source>
</evidence>
<feature type="domain" description="Cyclic nucleotide-binding" evidence="9">
    <location>
        <begin position="303"/>
        <end position="393"/>
    </location>
</feature>
<dbReference type="InterPro" id="IPR011009">
    <property type="entry name" value="Kinase-like_dom_sf"/>
</dbReference>